<keyword evidence="1" id="KW-0732">Signal</keyword>
<name>A0A2P2SY19_9PEZI</name>
<keyword evidence="3" id="KW-1185">Reference proteome</keyword>
<reference evidence="2 3" key="1">
    <citation type="submission" date="2016-03" db="EMBL/GenBank/DDBJ databases">
        <title>Comparative genomics of Pseudogymnoascus destructans, the fungus causing white-nose syndrome of bats.</title>
        <authorList>
            <person name="Palmer J.M."/>
            <person name="Drees K.P."/>
            <person name="Foster J.T."/>
            <person name="Lindner D.L."/>
        </authorList>
    </citation>
    <scope>NUCLEOTIDE SEQUENCE [LARGE SCALE GENOMIC DNA]</scope>
    <source>
        <strain evidence="2 3">UAMH 10579</strain>
    </source>
</reference>
<feature type="signal peptide" evidence="1">
    <location>
        <begin position="1"/>
        <end position="19"/>
    </location>
</feature>
<dbReference type="Proteomes" id="UP000091956">
    <property type="component" value="Unassembled WGS sequence"/>
</dbReference>
<evidence type="ECO:0000256" key="1">
    <source>
        <dbReference type="SAM" id="SignalP"/>
    </source>
</evidence>
<dbReference type="GeneID" id="28834151"/>
<dbReference type="InterPro" id="IPR022025">
    <property type="entry name" value="Amidoligase_2"/>
</dbReference>
<reference evidence="3" key="2">
    <citation type="journal article" date="2018" name="Nat. Commun.">
        <title>Extreme sensitivity to ultraviolet light in the fungal pathogen causing white-nose syndrome of bats.</title>
        <authorList>
            <person name="Palmer J.M."/>
            <person name="Drees K.P."/>
            <person name="Foster J.T."/>
            <person name="Lindner D.L."/>
        </authorList>
    </citation>
    <scope>NUCLEOTIDE SEQUENCE [LARGE SCALE GENOMIC DNA]</scope>
    <source>
        <strain evidence="3">UAMH 10579</strain>
    </source>
</reference>
<protein>
    <recommendedName>
        <fullName evidence="4">Amidoligase enzyme</fullName>
    </recommendedName>
</protein>
<feature type="chain" id="PRO_5015185525" description="Amidoligase enzyme" evidence="1">
    <location>
        <begin position="20"/>
        <end position="463"/>
    </location>
</feature>
<organism evidence="2 3">
    <name type="scientific">Pseudogymnoascus verrucosus</name>
    <dbReference type="NCBI Taxonomy" id="342668"/>
    <lineage>
        <taxon>Eukaryota</taxon>
        <taxon>Fungi</taxon>
        <taxon>Dikarya</taxon>
        <taxon>Ascomycota</taxon>
        <taxon>Pezizomycotina</taxon>
        <taxon>Leotiomycetes</taxon>
        <taxon>Thelebolales</taxon>
        <taxon>Thelebolaceae</taxon>
        <taxon>Pseudogymnoascus</taxon>
    </lineage>
</organism>
<evidence type="ECO:0000313" key="3">
    <source>
        <dbReference type="Proteomes" id="UP000091956"/>
    </source>
</evidence>
<evidence type="ECO:0000313" key="2">
    <source>
        <dbReference type="EMBL" id="OBU01145.1"/>
    </source>
</evidence>
<dbReference type="STRING" id="342668.A0A2P2SY19"/>
<dbReference type="EMBL" id="KV460207">
    <property type="protein sequence ID" value="OBU01145.1"/>
    <property type="molecule type" value="Genomic_DNA"/>
</dbReference>
<dbReference type="PANTHER" id="PTHR36847">
    <property type="entry name" value="AMIDOLIGASE ENZYME"/>
    <property type="match status" value="1"/>
</dbReference>
<dbReference type="RefSeq" id="XP_018134877.1">
    <property type="nucleotide sequence ID" value="XM_018270293.1"/>
</dbReference>
<gene>
    <name evidence="2" type="ORF">VE01_00765</name>
</gene>
<dbReference type="OrthoDB" id="412402at2759"/>
<evidence type="ECO:0008006" key="4">
    <source>
        <dbReference type="Google" id="ProtNLM"/>
    </source>
</evidence>
<accession>A0A2P2SY19</accession>
<dbReference type="AlphaFoldDB" id="A0A2P2SY19"/>
<dbReference type="Pfam" id="PF12224">
    <property type="entry name" value="Amidoligase_2"/>
    <property type="match status" value="1"/>
</dbReference>
<sequence>MKLINLAFFILPFFTAVSAVAVAEPAAPAFEFKVKKDADVASTVEVRREFAEEGNLQKRACTNNGCTCAKGSAQGQYCGYCNAVTGKGSASLWELEFAVASTHLNNNDPHPDHPGRIHFARSDQCRLTPDSEQRARVHEAIYVALHSAGLPMGPQPICDYMSWFVTDDLTIDPPHRNAPCNSPVYRWHSAEVILPALYFRPESLTQIRVACATISTEFRVAATRTTGLHVHVGDGADGFSHSTVRNLITLLWGFEPQLQTLFPPHRHSQTWCMPLRVDSMYAWRHPDWTIATFLEDMFSSKFGTVGALVRAFEVFGGDRCAVEFSNLDDPMVAIKQTIEFRAHPGTLDGDDVIMWVKTVVGLVQWAREADSSQLMSLMAYAEAGNGEFSITSLLKMLGLPEQVEFYKGKLHPLIVAAENAGREYEIQDLARPRTDVLEEFGIGADGVATRDNWTEDLIFDPYC</sequence>
<dbReference type="PANTHER" id="PTHR36847:SF1">
    <property type="entry name" value="AMIDOLIGASE ENZYME"/>
    <property type="match status" value="1"/>
</dbReference>
<proteinExistence type="predicted"/>